<organism evidence="1 2">
    <name type="scientific">Lindgomyces ingoldianus</name>
    <dbReference type="NCBI Taxonomy" id="673940"/>
    <lineage>
        <taxon>Eukaryota</taxon>
        <taxon>Fungi</taxon>
        <taxon>Dikarya</taxon>
        <taxon>Ascomycota</taxon>
        <taxon>Pezizomycotina</taxon>
        <taxon>Dothideomycetes</taxon>
        <taxon>Pleosporomycetidae</taxon>
        <taxon>Pleosporales</taxon>
        <taxon>Lindgomycetaceae</taxon>
        <taxon>Lindgomyces</taxon>
    </lineage>
</organism>
<name>A0ACB6QXW4_9PLEO</name>
<dbReference type="Proteomes" id="UP000799755">
    <property type="component" value="Unassembled WGS sequence"/>
</dbReference>
<gene>
    <name evidence="1" type="ORF">BDR25DRAFT_22689</name>
</gene>
<evidence type="ECO:0000313" key="1">
    <source>
        <dbReference type="EMBL" id="KAF2471751.1"/>
    </source>
</evidence>
<evidence type="ECO:0000313" key="2">
    <source>
        <dbReference type="Proteomes" id="UP000799755"/>
    </source>
</evidence>
<reference evidence="1" key="1">
    <citation type="journal article" date="2020" name="Stud. Mycol.">
        <title>101 Dothideomycetes genomes: a test case for predicting lifestyles and emergence of pathogens.</title>
        <authorList>
            <person name="Haridas S."/>
            <person name="Albert R."/>
            <person name="Binder M."/>
            <person name="Bloem J."/>
            <person name="Labutti K."/>
            <person name="Salamov A."/>
            <person name="Andreopoulos B."/>
            <person name="Baker S."/>
            <person name="Barry K."/>
            <person name="Bills G."/>
            <person name="Bluhm B."/>
            <person name="Cannon C."/>
            <person name="Castanera R."/>
            <person name="Culley D."/>
            <person name="Daum C."/>
            <person name="Ezra D."/>
            <person name="Gonzalez J."/>
            <person name="Henrissat B."/>
            <person name="Kuo A."/>
            <person name="Liang C."/>
            <person name="Lipzen A."/>
            <person name="Lutzoni F."/>
            <person name="Magnuson J."/>
            <person name="Mondo S."/>
            <person name="Nolan M."/>
            <person name="Ohm R."/>
            <person name="Pangilinan J."/>
            <person name="Park H.-J."/>
            <person name="Ramirez L."/>
            <person name="Alfaro M."/>
            <person name="Sun H."/>
            <person name="Tritt A."/>
            <person name="Yoshinaga Y."/>
            <person name="Zwiers L.-H."/>
            <person name="Turgeon B."/>
            <person name="Goodwin S."/>
            <person name="Spatafora J."/>
            <person name="Crous P."/>
            <person name="Grigoriev I."/>
        </authorList>
    </citation>
    <scope>NUCLEOTIDE SEQUENCE</scope>
    <source>
        <strain evidence="1">ATCC 200398</strain>
    </source>
</reference>
<keyword evidence="2" id="KW-1185">Reference proteome</keyword>
<accession>A0ACB6QXW4</accession>
<sequence>MPQKRPHTKSRLGCDRCRKRRVKCDEKEPRCTNCTARHEQCQYLRRFHSPLKSSAAYPHLDASPALSSSSSQDMPLASSIGGHATGTPSPRSQTRVRELELMHHWSTKTCEGFWQSNVEIFRVHVTQEAFRHSYLMDAIFALTSLHLACETGDAKASCAHVGTALEYQNQTLSGLRKTLDSNITPSNCDAVFVTSVLMLVCAIVSPLLPTNFQDHRRPTTEAMLKVVDFINAITSIVDLSRPWLLNGPISGMFGTVRDKSLSAESLLPAQRLRTLNDTYVGVEDRRYATFETAIQTLETFSSWDRPIMVWPAKVGPKFLAELRRGDVVAKAFFMYWGVLIAHLDDMWWSRFSGKALVEDLSSALALTERSNALDELTRFCRRQVGLSE</sequence>
<protein>
    <submittedName>
        <fullName evidence="1">Uncharacterized protein</fullName>
    </submittedName>
</protein>
<comment type="caution">
    <text evidence="1">The sequence shown here is derived from an EMBL/GenBank/DDBJ whole genome shotgun (WGS) entry which is preliminary data.</text>
</comment>
<dbReference type="EMBL" id="MU003504">
    <property type="protein sequence ID" value="KAF2471751.1"/>
    <property type="molecule type" value="Genomic_DNA"/>
</dbReference>
<proteinExistence type="predicted"/>